<comment type="caution">
    <text evidence="1">The sequence shown here is derived from an EMBL/GenBank/DDBJ whole genome shotgun (WGS) entry which is preliminary data.</text>
</comment>
<accession>A0ABS6S3V2</accession>
<gene>
    <name evidence="1" type="ORF">HWQ67_18325</name>
</gene>
<name>A0ABS6S3V2_9BACT</name>
<evidence type="ECO:0000313" key="1">
    <source>
        <dbReference type="EMBL" id="MBV6343530.1"/>
    </source>
</evidence>
<dbReference type="Proteomes" id="UP001196980">
    <property type="component" value="Unassembled WGS sequence"/>
</dbReference>
<reference evidence="1 2" key="1">
    <citation type="journal article" date="2020" name="J Geophys Res Biogeosci">
        <title>Magnetotaxis as an Adaptation to Enable Bacterial Shuttling of Microbial Sulfur and Sulfur Cycling Across Aquatic Oxic#Anoxic Interfaces.</title>
        <authorList>
            <person name="Li J."/>
            <person name="Liu P."/>
            <person name="Wang J."/>
            <person name="Roberts A.P."/>
            <person name="Pan Y."/>
        </authorList>
    </citation>
    <scope>NUCLEOTIDE SEQUENCE [LARGE SCALE GENOMIC DNA]</scope>
    <source>
        <strain evidence="1 2">MYR-1_YQ</strain>
    </source>
</reference>
<organism evidence="1 2">
    <name type="scientific">Candidatus Magnetobacterium casense</name>
    <dbReference type="NCBI Taxonomy" id="1455061"/>
    <lineage>
        <taxon>Bacteria</taxon>
        <taxon>Pseudomonadati</taxon>
        <taxon>Nitrospirota</taxon>
        <taxon>Thermodesulfovibrionia</taxon>
        <taxon>Thermodesulfovibrionales</taxon>
        <taxon>Candidatus Magnetobacteriaceae</taxon>
        <taxon>Candidatus Magnetobacterium</taxon>
    </lineage>
</organism>
<sequence>AALKDTDAGTSAECQEAGLLENFSFFPKPDATAQLFGLAPLSQSLPDTFAEMVNCYEELLCDVTERAGHGLEPHVSETLRIMSQELGILKAGPRDVIDIHVTAIKHRLNEVPKDRAGVYVQKSRLSVLEFMGYLAAYYRNYAYMPERYKQNSNDIPAMLAGNSDEEK</sequence>
<feature type="non-terminal residue" evidence="1">
    <location>
        <position position="1"/>
    </location>
</feature>
<protein>
    <submittedName>
        <fullName evidence="1">Uncharacterized protein</fullName>
    </submittedName>
</protein>
<proteinExistence type="predicted"/>
<keyword evidence="2" id="KW-1185">Reference proteome</keyword>
<evidence type="ECO:0000313" key="2">
    <source>
        <dbReference type="Proteomes" id="UP001196980"/>
    </source>
</evidence>
<dbReference type="EMBL" id="JABXWD010000645">
    <property type="protein sequence ID" value="MBV6343530.1"/>
    <property type="molecule type" value="Genomic_DNA"/>
</dbReference>